<evidence type="ECO:0000256" key="1">
    <source>
        <dbReference type="SAM" id="Coils"/>
    </source>
</evidence>
<evidence type="ECO:0000313" key="3">
    <source>
        <dbReference type="EMBL" id="KAE9293985.1"/>
    </source>
</evidence>
<feature type="compositionally biased region" description="Basic and acidic residues" evidence="2">
    <location>
        <begin position="103"/>
        <end position="114"/>
    </location>
</feature>
<comment type="caution">
    <text evidence="3">The sequence shown here is derived from an EMBL/GenBank/DDBJ whole genome shotgun (WGS) entry which is preliminary data.</text>
</comment>
<evidence type="ECO:0000256" key="2">
    <source>
        <dbReference type="SAM" id="MobiDB-lite"/>
    </source>
</evidence>
<organism evidence="3 4">
    <name type="scientific">Phytophthora rubi</name>
    <dbReference type="NCBI Taxonomy" id="129364"/>
    <lineage>
        <taxon>Eukaryota</taxon>
        <taxon>Sar</taxon>
        <taxon>Stramenopiles</taxon>
        <taxon>Oomycota</taxon>
        <taxon>Peronosporomycetes</taxon>
        <taxon>Peronosporales</taxon>
        <taxon>Peronosporaceae</taxon>
        <taxon>Phytophthora</taxon>
    </lineage>
</organism>
<sequence>MSSSFLYPRDRYLPSDRRGALQHNSGPLDSRLGLTDESESREVGSCYTKPCKSFASECNQQRQPLNLIGGKRFPDLNSLADTATKRTRTSYMAEVEPTTPPTAERKTKAPASRRERCRINQARYRQRQRKYAEGLDTTINTLREEVQALEMQRQNVLRSAPTNDSVWVVATEYFRLFRHGFMAPMMVPETSSSSTGSSSSNKKRSASASLKQSNAQLDFLTATMASDVTDCTVTGPDALLEHWRLFSLSFDDVHLQLKRMEQLDEESLLAFTTTSATITESTLHHVFPHLGTERLSSIAAKLLNQRLVLRGSSRFDWDDTCGRVMRLESKVDLLSPMLQLLGNLEDVATAFENARVTPDGKFVVVEVN</sequence>
<feature type="region of interest" description="Disordered" evidence="2">
    <location>
        <begin position="88"/>
        <end position="114"/>
    </location>
</feature>
<dbReference type="EMBL" id="QXFT01002727">
    <property type="protein sequence ID" value="KAE9293985.1"/>
    <property type="molecule type" value="Genomic_DNA"/>
</dbReference>
<accession>A0A6A4CYM5</accession>
<evidence type="ECO:0000313" key="4">
    <source>
        <dbReference type="Proteomes" id="UP000434957"/>
    </source>
</evidence>
<feature type="region of interest" description="Disordered" evidence="2">
    <location>
        <begin position="1"/>
        <end position="41"/>
    </location>
</feature>
<dbReference type="CDD" id="cd14686">
    <property type="entry name" value="bZIP"/>
    <property type="match status" value="1"/>
</dbReference>
<feature type="compositionally biased region" description="Basic and acidic residues" evidence="2">
    <location>
        <begin position="8"/>
        <end position="19"/>
    </location>
</feature>
<dbReference type="AlphaFoldDB" id="A0A6A4CYM5"/>
<gene>
    <name evidence="3" type="ORF">PR003_g24372</name>
</gene>
<keyword evidence="1" id="KW-0175">Coiled coil</keyword>
<proteinExistence type="predicted"/>
<keyword evidence="4" id="KW-1185">Reference proteome</keyword>
<dbReference type="Proteomes" id="UP000434957">
    <property type="component" value="Unassembled WGS sequence"/>
</dbReference>
<reference evidence="3 4" key="1">
    <citation type="submission" date="2018-08" db="EMBL/GenBank/DDBJ databases">
        <title>Genomic investigation of the strawberry pathogen Phytophthora fragariae indicates pathogenicity is determined by transcriptional variation in three key races.</title>
        <authorList>
            <person name="Adams T.M."/>
            <person name="Armitage A.D."/>
            <person name="Sobczyk M.K."/>
            <person name="Bates H.J."/>
            <person name="Dunwell J.M."/>
            <person name="Nellist C.F."/>
            <person name="Harrison R.J."/>
        </authorList>
    </citation>
    <scope>NUCLEOTIDE SEQUENCE [LARGE SCALE GENOMIC DNA]</scope>
    <source>
        <strain evidence="3 4">SCRP333</strain>
    </source>
</reference>
<evidence type="ECO:0008006" key="5">
    <source>
        <dbReference type="Google" id="ProtNLM"/>
    </source>
</evidence>
<protein>
    <recommendedName>
        <fullName evidence="5">BZIP domain-containing protein</fullName>
    </recommendedName>
</protein>
<name>A0A6A4CYM5_9STRA</name>
<feature type="coiled-coil region" evidence="1">
    <location>
        <begin position="132"/>
        <end position="159"/>
    </location>
</feature>